<dbReference type="Proteomes" id="UP000252893">
    <property type="component" value="Unassembled WGS sequence"/>
</dbReference>
<name>A0A366DXY9_9HYPH</name>
<dbReference type="InterPro" id="IPR010998">
    <property type="entry name" value="Integrase_recombinase_N"/>
</dbReference>
<proteinExistence type="predicted"/>
<evidence type="ECO:0000256" key="2">
    <source>
        <dbReference type="ARBA" id="ARBA00023172"/>
    </source>
</evidence>
<keyword evidence="4" id="KW-1185">Reference proteome</keyword>
<dbReference type="OrthoDB" id="8201432at2"/>
<dbReference type="AlphaFoldDB" id="A0A366DXY9"/>
<dbReference type="GO" id="GO:0003677">
    <property type="term" value="F:DNA binding"/>
    <property type="evidence" value="ECO:0007669"/>
    <property type="project" value="UniProtKB-KW"/>
</dbReference>
<dbReference type="InterPro" id="IPR011010">
    <property type="entry name" value="DNA_brk_join_enz"/>
</dbReference>
<evidence type="ECO:0000256" key="1">
    <source>
        <dbReference type="ARBA" id="ARBA00023125"/>
    </source>
</evidence>
<dbReference type="GO" id="GO:0015074">
    <property type="term" value="P:DNA integration"/>
    <property type="evidence" value="ECO:0007669"/>
    <property type="project" value="InterPro"/>
</dbReference>
<dbReference type="GO" id="GO:0006310">
    <property type="term" value="P:DNA recombination"/>
    <property type="evidence" value="ECO:0007669"/>
    <property type="project" value="UniProtKB-KW"/>
</dbReference>
<sequence>MSIKIKHIAWRDGRPRFEPGPALRQLGYKGQDLRHSDGQWFTAGEALDWSQNFSKERDLEAARQRMEARTERTEPTIIAPLKPKGTYPISRLIEDWLASPRVQTKRPATIRDYRQKSHTIENHDPDLWAAEVASLDQTICYGLYEDLWENRGVATARGVLVVLGMAIKWGMRSGKVRGLKYNPARDLDMQSPKPRARFLTRQEFEALINAAEAAGRVDLADMLYCGVWTGQRQTDRLALQNSALRNGRFALKQSKTGMVVNPPIASAYQERLNAAARRREAKEIESPFVHLNENTWEPWNQWTYRNEFSAVRAAAAKKLPSVATVMEKDMRATAITWMALAGNTLPQICAVSGHSLQGAHQILKHYLALHPDMADTAIGNLVSWFDSGASTEMAI</sequence>
<dbReference type="EMBL" id="QNRH01000004">
    <property type="protein sequence ID" value="RBO94970.1"/>
    <property type="molecule type" value="Genomic_DNA"/>
</dbReference>
<keyword evidence="2" id="KW-0233">DNA recombination</keyword>
<accession>A0A366DXY9</accession>
<gene>
    <name evidence="3" type="ORF">DFR47_104332</name>
</gene>
<dbReference type="Gene3D" id="1.10.150.130">
    <property type="match status" value="1"/>
</dbReference>
<evidence type="ECO:0000313" key="4">
    <source>
        <dbReference type="Proteomes" id="UP000252893"/>
    </source>
</evidence>
<protein>
    <submittedName>
        <fullName evidence="3">Phage integrase family protein</fullName>
    </submittedName>
</protein>
<organism evidence="3 4">
    <name type="scientific">Pseudochrobactrum asaccharolyticum</name>
    <dbReference type="NCBI Taxonomy" id="354351"/>
    <lineage>
        <taxon>Bacteria</taxon>
        <taxon>Pseudomonadati</taxon>
        <taxon>Pseudomonadota</taxon>
        <taxon>Alphaproteobacteria</taxon>
        <taxon>Hyphomicrobiales</taxon>
        <taxon>Brucellaceae</taxon>
        <taxon>Pseudochrobactrum</taxon>
    </lineage>
</organism>
<keyword evidence="1" id="KW-0238">DNA-binding</keyword>
<evidence type="ECO:0000313" key="3">
    <source>
        <dbReference type="EMBL" id="RBO94970.1"/>
    </source>
</evidence>
<reference evidence="3 4" key="1">
    <citation type="submission" date="2018-06" db="EMBL/GenBank/DDBJ databases">
        <title>Genomic Encyclopedia of Type Strains, Phase IV (KMG-IV): sequencing the most valuable type-strain genomes for metagenomic binning, comparative biology and taxonomic classification.</title>
        <authorList>
            <person name="Goeker M."/>
        </authorList>
    </citation>
    <scope>NUCLEOTIDE SEQUENCE [LARGE SCALE GENOMIC DNA]</scope>
    <source>
        <strain evidence="3 4">DSM 25619</strain>
    </source>
</reference>
<dbReference type="InterPro" id="IPR013762">
    <property type="entry name" value="Integrase-like_cat_sf"/>
</dbReference>
<comment type="caution">
    <text evidence="3">The sequence shown here is derived from an EMBL/GenBank/DDBJ whole genome shotgun (WGS) entry which is preliminary data.</text>
</comment>
<dbReference type="SUPFAM" id="SSF56349">
    <property type="entry name" value="DNA breaking-rejoining enzymes"/>
    <property type="match status" value="1"/>
</dbReference>
<dbReference type="Gene3D" id="1.10.443.10">
    <property type="entry name" value="Intergrase catalytic core"/>
    <property type="match status" value="1"/>
</dbReference>
<dbReference type="RefSeq" id="WP_113944818.1">
    <property type="nucleotide sequence ID" value="NZ_JBHEEG010000001.1"/>
</dbReference>